<dbReference type="PROSITE" id="PS50110">
    <property type="entry name" value="RESPONSE_REGULATORY"/>
    <property type="match status" value="2"/>
</dbReference>
<dbReference type="CDD" id="cd00156">
    <property type="entry name" value="REC"/>
    <property type="match status" value="1"/>
</dbReference>
<evidence type="ECO:0000256" key="1">
    <source>
        <dbReference type="ARBA" id="ARBA00022553"/>
    </source>
</evidence>
<dbReference type="PANTHER" id="PTHR44591">
    <property type="entry name" value="STRESS RESPONSE REGULATOR PROTEIN 1"/>
    <property type="match status" value="1"/>
</dbReference>
<keyword evidence="6" id="KW-1185">Reference proteome</keyword>
<dbReference type="CDD" id="cd17574">
    <property type="entry name" value="REC_OmpR"/>
    <property type="match status" value="1"/>
</dbReference>
<evidence type="ECO:0000259" key="4">
    <source>
        <dbReference type="PROSITE" id="PS50110"/>
    </source>
</evidence>
<dbReference type="InterPro" id="IPR050595">
    <property type="entry name" value="Bact_response_regulator"/>
</dbReference>
<feature type="coiled-coil region" evidence="3">
    <location>
        <begin position="116"/>
        <end position="173"/>
    </location>
</feature>
<sequence>MTRILVVEDEHHIRQNLLDFLSFRKFEVLGAENGEQGLELYESFQPDLIICDVMMPVMDGFAMLKVLREDKNQYQIPFLFLTAKASRKDFREGMNAGADDFITKPFTFSEIEEAINMRLKKKINTAKSLKEQLNDLKINIEKVTDNAYNQETIEGLRTEIEKLSKALGTKNQQMEDVSYIASHKVRAPLCNILGLLDLAKDDRIELDFDFMKLIKESAAVLDESIHQLNDRLNHMVETIQGEDMEEVKTIFLVDDDPFQHKINQRILAKSLPETEVVCFTDPKIALDAFSRDAPDLLLLDINMPEVNGWQFLDHLLHNPQPKKTRIFMLSSSIDYNDERKAFQYEIVHGFIHKPLSKNHIKQLFLKKV</sequence>
<dbReference type="GO" id="GO:0000155">
    <property type="term" value="F:phosphorelay sensor kinase activity"/>
    <property type="evidence" value="ECO:0007669"/>
    <property type="project" value="InterPro"/>
</dbReference>
<name>A0AAN5AM65_9BACT</name>
<accession>A0AAN5AM65</accession>
<keyword evidence="1 2" id="KW-0597">Phosphoprotein</keyword>
<keyword evidence="3" id="KW-0175">Coiled coil</keyword>
<comment type="caution">
    <text evidence="5">The sequence shown here is derived from an EMBL/GenBank/DDBJ whole genome shotgun (WGS) entry which is preliminary data.</text>
</comment>
<evidence type="ECO:0000313" key="5">
    <source>
        <dbReference type="EMBL" id="GJM63492.1"/>
    </source>
</evidence>
<dbReference type="EMBL" id="BQKE01000003">
    <property type="protein sequence ID" value="GJM63492.1"/>
    <property type="molecule type" value="Genomic_DNA"/>
</dbReference>
<dbReference type="Gene3D" id="3.40.50.2300">
    <property type="match status" value="2"/>
</dbReference>
<gene>
    <name evidence="5" type="ORF">PEDI_40440</name>
</gene>
<dbReference type="RefSeq" id="WP_338238649.1">
    <property type="nucleotide sequence ID" value="NZ_BQKE01000003.1"/>
</dbReference>
<dbReference type="PANTHER" id="PTHR44591:SF3">
    <property type="entry name" value="RESPONSE REGULATORY DOMAIN-CONTAINING PROTEIN"/>
    <property type="match status" value="1"/>
</dbReference>
<organism evidence="5 6">
    <name type="scientific">Persicobacter diffluens</name>
    <dbReference type="NCBI Taxonomy" id="981"/>
    <lineage>
        <taxon>Bacteria</taxon>
        <taxon>Pseudomonadati</taxon>
        <taxon>Bacteroidota</taxon>
        <taxon>Cytophagia</taxon>
        <taxon>Cytophagales</taxon>
        <taxon>Persicobacteraceae</taxon>
        <taxon>Persicobacter</taxon>
    </lineage>
</organism>
<evidence type="ECO:0000313" key="6">
    <source>
        <dbReference type="Proteomes" id="UP001310022"/>
    </source>
</evidence>
<dbReference type="InterPro" id="IPR001789">
    <property type="entry name" value="Sig_transdc_resp-reg_receiver"/>
</dbReference>
<dbReference type="InterPro" id="IPR036097">
    <property type="entry name" value="HisK_dim/P_sf"/>
</dbReference>
<dbReference type="SMART" id="SM00448">
    <property type="entry name" value="REC"/>
    <property type="match status" value="2"/>
</dbReference>
<dbReference type="InterPro" id="IPR011006">
    <property type="entry name" value="CheY-like_superfamily"/>
</dbReference>
<dbReference type="AlphaFoldDB" id="A0AAN5AM65"/>
<feature type="domain" description="Response regulatory" evidence="4">
    <location>
        <begin position="249"/>
        <end position="368"/>
    </location>
</feature>
<dbReference type="SUPFAM" id="SSF52172">
    <property type="entry name" value="CheY-like"/>
    <property type="match status" value="2"/>
</dbReference>
<feature type="domain" description="Response regulatory" evidence="4">
    <location>
        <begin position="3"/>
        <end position="119"/>
    </location>
</feature>
<feature type="modified residue" description="4-aspartylphosphate" evidence="2">
    <location>
        <position position="300"/>
    </location>
</feature>
<protein>
    <recommendedName>
        <fullName evidence="4">Response regulatory domain-containing protein</fullName>
    </recommendedName>
</protein>
<reference evidence="5 6" key="1">
    <citation type="submission" date="2021-12" db="EMBL/GenBank/DDBJ databases">
        <title>Genome sequencing of bacteria with rrn-lacking chromosome and rrn-plasmid.</title>
        <authorList>
            <person name="Anda M."/>
            <person name="Iwasaki W."/>
        </authorList>
    </citation>
    <scope>NUCLEOTIDE SEQUENCE [LARGE SCALE GENOMIC DNA]</scope>
    <source>
        <strain evidence="5 6">NBRC 15940</strain>
    </source>
</reference>
<proteinExistence type="predicted"/>
<dbReference type="Pfam" id="PF00072">
    <property type="entry name" value="Response_reg"/>
    <property type="match status" value="2"/>
</dbReference>
<feature type="modified residue" description="4-aspartylphosphate" evidence="2">
    <location>
        <position position="52"/>
    </location>
</feature>
<dbReference type="Gene3D" id="1.10.287.130">
    <property type="match status" value="1"/>
</dbReference>
<evidence type="ECO:0000256" key="2">
    <source>
        <dbReference type="PROSITE-ProRule" id="PRU00169"/>
    </source>
</evidence>
<dbReference type="Proteomes" id="UP001310022">
    <property type="component" value="Unassembled WGS sequence"/>
</dbReference>
<dbReference type="SUPFAM" id="SSF47384">
    <property type="entry name" value="Homodimeric domain of signal transducing histidine kinase"/>
    <property type="match status" value="1"/>
</dbReference>
<evidence type="ECO:0000256" key="3">
    <source>
        <dbReference type="SAM" id="Coils"/>
    </source>
</evidence>